<keyword evidence="1" id="KW-1133">Transmembrane helix</keyword>
<comment type="caution">
    <text evidence="3">The sequence shown here is derived from an EMBL/GenBank/DDBJ whole genome shotgun (WGS) entry which is preliminary data.</text>
</comment>
<gene>
    <name evidence="3" type="ORF">CKO21_09470</name>
</gene>
<protein>
    <submittedName>
        <fullName evidence="3">DedA family protein</fullName>
    </submittedName>
</protein>
<dbReference type="PANTHER" id="PTHR42709">
    <property type="entry name" value="ALKALINE PHOSPHATASE LIKE PROTEIN"/>
    <property type="match status" value="1"/>
</dbReference>
<feature type="transmembrane region" description="Helical" evidence="1">
    <location>
        <begin position="85"/>
        <end position="102"/>
    </location>
</feature>
<evidence type="ECO:0000256" key="1">
    <source>
        <dbReference type="SAM" id="Phobius"/>
    </source>
</evidence>
<dbReference type="EMBL" id="NRRE01000026">
    <property type="protein sequence ID" value="MBK1697474.1"/>
    <property type="molecule type" value="Genomic_DNA"/>
</dbReference>
<reference evidence="3" key="1">
    <citation type="submission" date="2017-08" db="EMBL/GenBank/DDBJ databases">
        <authorList>
            <person name="Imhoff J.F."/>
            <person name="Rahn T."/>
            <person name="Kuenzel S."/>
            <person name="Neulinger S.C."/>
        </authorList>
    </citation>
    <scope>NUCLEOTIDE SEQUENCE</scope>
    <source>
        <strain evidence="3">DSM 9154</strain>
    </source>
</reference>
<feature type="transmembrane region" description="Helical" evidence="1">
    <location>
        <begin position="122"/>
        <end position="145"/>
    </location>
</feature>
<dbReference type="Proteomes" id="UP000778970">
    <property type="component" value="Unassembled WGS sequence"/>
</dbReference>
<reference evidence="3" key="2">
    <citation type="journal article" date="2020" name="Microorganisms">
        <title>Osmotic Adaptation and Compatible Solute Biosynthesis of Phototrophic Bacteria as Revealed from Genome Analyses.</title>
        <authorList>
            <person name="Imhoff J.F."/>
            <person name="Rahn T."/>
            <person name="Kunzel S."/>
            <person name="Keller A."/>
            <person name="Neulinger S.C."/>
        </authorList>
    </citation>
    <scope>NUCLEOTIDE SEQUENCE</scope>
    <source>
        <strain evidence="3">DSM 9154</strain>
    </source>
</reference>
<dbReference type="InterPro" id="IPR032816">
    <property type="entry name" value="VTT_dom"/>
</dbReference>
<accession>A0A934QIF0</accession>
<dbReference type="Pfam" id="PF09335">
    <property type="entry name" value="VTT_dom"/>
    <property type="match status" value="1"/>
</dbReference>
<dbReference type="RefSeq" id="WP_027289256.1">
    <property type="nucleotide sequence ID" value="NZ_NRRE01000026.1"/>
</dbReference>
<name>A0A934QIF0_9PROT</name>
<evidence type="ECO:0000259" key="2">
    <source>
        <dbReference type="Pfam" id="PF09335"/>
    </source>
</evidence>
<evidence type="ECO:0000313" key="4">
    <source>
        <dbReference type="Proteomes" id="UP000778970"/>
    </source>
</evidence>
<keyword evidence="1" id="KW-0812">Transmembrane</keyword>
<keyword evidence="4" id="KW-1185">Reference proteome</keyword>
<proteinExistence type="predicted"/>
<feature type="transmembrane region" description="Helical" evidence="1">
    <location>
        <begin position="41"/>
        <end position="64"/>
    </location>
</feature>
<feature type="domain" description="VTT" evidence="2">
    <location>
        <begin position="26"/>
        <end position="138"/>
    </location>
</feature>
<organism evidence="3 4">
    <name type="scientific">Rhodovibrio salinarum</name>
    <dbReference type="NCBI Taxonomy" id="1087"/>
    <lineage>
        <taxon>Bacteria</taxon>
        <taxon>Pseudomonadati</taxon>
        <taxon>Pseudomonadota</taxon>
        <taxon>Alphaproteobacteria</taxon>
        <taxon>Rhodospirillales</taxon>
        <taxon>Rhodovibrionaceae</taxon>
        <taxon>Rhodovibrio</taxon>
    </lineage>
</organism>
<keyword evidence="1" id="KW-0472">Membrane</keyword>
<dbReference type="InterPro" id="IPR051311">
    <property type="entry name" value="DedA_domain"/>
</dbReference>
<dbReference type="AlphaFoldDB" id="A0A934QIF0"/>
<dbReference type="PANTHER" id="PTHR42709:SF4">
    <property type="entry name" value="INNER MEMBRANE PROTEIN YQAA"/>
    <property type="match status" value="1"/>
</dbReference>
<sequence length="149" mass="16218">MTALAAYASMVASAFLAATILPFQSEVVLVGLQLDGWPWGWLVLAATVGNVLGAVVNWALGLGIERFKDRRWFPIDSKTYARAEAWYQRWGLWSLLLAWTPWLGDPLTVVAGALRAPIVPFLVLVTAGKLARYLVLAIGVAFFGWGEAG</sequence>
<evidence type="ECO:0000313" key="3">
    <source>
        <dbReference type="EMBL" id="MBK1697474.1"/>
    </source>
</evidence>